<dbReference type="PANTHER" id="PTHR11601:SF34">
    <property type="entry name" value="CYSTEINE DESULFURASE"/>
    <property type="match status" value="1"/>
</dbReference>
<dbReference type="InterPro" id="IPR015422">
    <property type="entry name" value="PyrdxlP-dep_Trfase_small"/>
</dbReference>
<protein>
    <recommendedName>
        <fullName evidence="3">Aminotransferase class V domain-containing protein</fullName>
    </recommendedName>
</protein>
<evidence type="ECO:0008006" key="3">
    <source>
        <dbReference type="Google" id="ProtNLM"/>
    </source>
</evidence>
<comment type="cofactor">
    <cofactor evidence="1">
        <name>pyridoxal 5'-phosphate</name>
        <dbReference type="ChEBI" id="CHEBI:597326"/>
    </cofactor>
</comment>
<name>A0A381XJ93_9ZZZZ</name>
<dbReference type="Gene3D" id="1.10.260.50">
    <property type="match status" value="1"/>
</dbReference>
<dbReference type="SUPFAM" id="SSF53383">
    <property type="entry name" value="PLP-dependent transferases"/>
    <property type="match status" value="1"/>
</dbReference>
<dbReference type="PANTHER" id="PTHR11601">
    <property type="entry name" value="CYSTEINE DESULFURYLASE FAMILY MEMBER"/>
    <property type="match status" value="1"/>
</dbReference>
<evidence type="ECO:0000313" key="2">
    <source>
        <dbReference type="EMBL" id="SVA64826.1"/>
    </source>
</evidence>
<dbReference type="EMBL" id="UINC01015385">
    <property type="protein sequence ID" value="SVA64826.1"/>
    <property type="molecule type" value="Genomic_DNA"/>
</dbReference>
<proteinExistence type="predicted"/>
<dbReference type="InterPro" id="IPR015424">
    <property type="entry name" value="PyrdxlP-dep_Trfase"/>
</dbReference>
<organism evidence="2">
    <name type="scientific">marine metagenome</name>
    <dbReference type="NCBI Taxonomy" id="408172"/>
    <lineage>
        <taxon>unclassified sequences</taxon>
        <taxon>metagenomes</taxon>
        <taxon>ecological metagenomes</taxon>
    </lineage>
</organism>
<feature type="non-terminal residue" evidence="2">
    <location>
        <position position="47"/>
    </location>
</feature>
<accession>A0A381XJ93</accession>
<dbReference type="AlphaFoldDB" id="A0A381XJ93"/>
<reference evidence="2" key="1">
    <citation type="submission" date="2018-05" db="EMBL/GenBank/DDBJ databases">
        <authorList>
            <person name="Lanie J.A."/>
            <person name="Ng W.-L."/>
            <person name="Kazmierczak K.M."/>
            <person name="Andrzejewski T.M."/>
            <person name="Davidsen T.M."/>
            <person name="Wayne K.J."/>
            <person name="Tettelin H."/>
            <person name="Glass J.I."/>
            <person name="Rusch D."/>
            <person name="Podicherti R."/>
            <person name="Tsui H.-C.T."/>
            <person name="Winkler M.E."/>
        </authorList>
    </citation>
    <scope>NUCLEOTIDE SEQUENCE</scope>
</reference>
<gene>
    <name evidence="2" type="ORF">METZ01_LOCUS117680</name>
</gene>
<sequence length="47" mass="5330">MAQRIYLDYNATAPIRPEVIELMCKIMDTVGNASSVHEPGRQARQRV</sequence>
<dbReference type="Gene3D" id="3.90.1150.10">
    <property type="entry name" value="Aspartate Aminotransferase, domain 1"/>
    <property type="match status" value="1"/>
</dbReference>
<evidence type="ECO:0000256" key="1">
    <source>
        <dbReference type="ARBA" id="ARBA00001933"/>
    </source>
</evidence>